<keyword evidence="3" id="KW-0238">DNA-binding</keyword>
<dbReference type="SMART" id="SM00448">
    <property type="entry name" value="REC"/>
    <property type="match status" value="1"/>
</dbReference>
<dbReference type="GO" id="GO:0006355">
    <property type="term" value="P:regulation of DNA-templated transcription"/>
    <property type="evidence" value="ECO:0007669"/>
    <property type="project" value="InterPro"/>
</dbReference>
<dbReference type="GO" id="GO:0003677">
    <property type="term" value="F:DNA binding"/>
    <property type="evidence" value="ECO:0007669"/>
    <property type="project" value="UniProtKB-KW"/>
</dbReference>
<dbReference type="SMART" id="SM00421">
    <property type="entry name" value="HTH_LUXR"/>
    <property type="match status" value="1"/>
</dbReference>
<dbReference type="InterPro" id="IPR001789">
    <property type="entry name" value="Sig_transdc_resp-reg_receiver"/>
</dbReference>
<reference evidence="8 9" key="1">
    <citation type="journal article" date="2014" name="Appl. Environ. Microbiol.">
        <title>Genomic encyclopedia of type strains of the genus Bifidobacterium.</title>
        <authorList>
            <person name="Milani C."/>
            <person name="Lugli G.A."/>
            <person name="Duranti S."/>
            <person name="Turroni F."/>
            <person name="Bottacini F."/>
            <person name="Mangifesta M."/>
            <person name="Sanchez B."/>
            <person name="Viappiani A."/>
            <person name="Mancabelli L."/>
            <person name="Taminiau B."/>
            <person name="Delcenserie V."/>
            <person name="Barrangou R."/>
            <person name="Margolles A."/>
            <person name="van Sinderen D."/>
            <person name="Ventura M."/>
        </authorList>
    </citation>
    <scope>NUCLEOTIDE SEQUENCE [LARGE SCALE GENOMIC DNA]</scope>
    <source>
        <strain evidence="8 9">LMG 11587</strain>
    </source>
</reference>
<dbReference type="PROSITE" id="PS50110">
    <property type="entry name" value="RESPONSE_REGULATORY"/>
    <property type="match status" value="1"/>
</dbReference>
<dbReference type="SUPFAM" id="SSF46894">
    <property type="entry name" value="C-terminal effector domain of the bipartite response regulators"/>
    <property type="match status" value="1"/>
</dbReference>
<dbReference type="PANTHER" id="PTHR43214">
    <property type="entry name" value="TWO-COMPONENT RESPONSE REGULATOR"/>
    <property type="match status" value="1"/>
</dbReference>
<evidence type="ECO:0000259" key="7">
    <source>
        <dbReference type="PROSITE" id="PS50110"/>
    </source>
</evidence>
<dbReference type="Pfam" id="PF00072">
    <property type="entry name" value="Response_reg"/>
    <property type="match status" value="1"/>
</dbReference>
<evidence type="ECO:0000259" key="6">
    <source>
        <dbReference type="PROSITE" id="PS50043"/>
    </source>
</evidence>
<dbReference type="GO" id="GO:0008984">
    <property type="term" value="F:protein-glutamate methylesterase activity"/>
    <property type="evidence" value="ECO:0007669"/>
    <property type="project" value="UniProtKB-EC"/>
</dbReference>
<keyword evidence="2" id="KW-0805">Transcription regulation</keyword>
<feature type="domain" description="HTH luxR-type" evidence="6">
    <location>
        <begin position="156"/>
        <end position="221"/>
    </location>
</feature>
<dbReference type="Pfam" id="PF00196">
    <property type="entry name" value="GerE"/>
    <property type="match status" value="1"/>
</dbReference>
<dbReference type="InterPro" id="IPR000792">
    <property type="entry name" value="Tscrpt_reg_LuxR_C"/>
</dbReference>
<dbReference type="EC" id="3.1.1.61" evidence="8"/>
<dbReference type="RefSeq" id="WP_033490042.1">
    <property type="nucleotide sequence ID" value="NZ_CP006018.1"/>
</dbReference>
<dbReference type="InterPro" id="IPR039420">
    <property type="entry name" value="WalR-like"/>
</dbReference>
<feature type="domain" description="Response regulatory" evidence="7">
    <location>
        <begin position="3"/>
        <end position="125"/>
    </location>
</feature>
<evidence type="ECO:0000256" key="1">
    <source>
        <dbReference type="ARBA" id="ARBA00022553"/>
    </source>
</evidence>
<evidence type="ECO:0000313" key="9">
    <source>
        <dbReference type="Proteomes" id="UP000028569"/>
    </source>
</evidence>
<gene>
    <name evidence="8" type="ORF">BINDI_0598</name>
</gene>
<evidence type="ECO:0000256" key="4">
    <source>
        <dbReference type="ARBA" id="ARBA00023163"/>
    </source>
</evidence>
<evidence type="ECO:0000256" key="3">
    <source>
        <dbReference type="ARBA" id="ARBA00023125"/>
    </source>
</evidence>
<keyword evidence="4" id="KW-0804">Transcription</keyword>
<feature type="modified residue" description="4-aspartylphosphate" evidence="5">
    <location>
        <position position="60"/>
    </location>
</feature>
<organism evidence="8 9">
    <name type="scientific">Bifidobacterium [indicum] DSM 20214 = LMG 11587</name>
    <dbReference type="NCBI Taxonomy" id="1341694"/>
    <lineage>
        <taxon>Bacteria</taxon>
        <taxon>Bacillati</taxon>
        <taxon>Actinomycetota</taxon>
        <taxon>Actinomycetes</taxon>
        <taxon>Bifidobacteriales</taxon>
        <taxon>Bifidobacteriaceae</taxon>
        <taxon>Bifidobacterium</taxon>
    </lineage>
</organism>
<evidence type="ECO:0000256" key="2">
    <source>
        <dbReference type="ARBA" id="ARBA00023015"/>
    </source>
</evidence>
<evidence type="ECO:0000256" key="5">
    <source>
        <dbReference type="PROSITE-ProRule" id="PRU00169"/>
    </source>
</evidence>
<dbReference type="PANTHER" id="PTHR43214:SF24">
    <property type="entry name" value="TRANSCRIPTIONAL REGULATORY PROTEIN NARL-RELATED"/>
    <property type="match status" value="1"/>
</dbReference>
<name>A0A087VU71_9BIFI</name>
<dbReference type="GO" id="GO:0000160">
    <property type="term" value="P:phosphorelay signal transduction system"/>
    <property type="evidence" value="ECO:0007669"/>
    <property type="project" value="InterPro"/>
</dbReference>
<dbReference type="InterPro" id="IPR016032">
    <property type="entry name" value="Sig_transdc_resp-reg_C-effctor"/>
</dbReference>
<dbReference type="Proteomes" id="UP000028569">
    <property type="component" value="Chromosome"/>
</dbReference>
<sequence length="233" mass="25715">MIRVMIVDDQRPARMGFALMVAKDRELQVIGQAANGKEALDFLESAEKQQQLLPDVILMDVRMPIMDGLDATSLIKERYPSIRVIVLTTYDQDDYAFGGLSAGASGFLLKDAKTADLCKAIRSVYAGDAILTPRITGEVIRRGITTAKTNSEEMELQQQFATLGKREFEVASLISEGMTNAEIAQRLGIQADSVKKTVSRILNKLGVRERLNIAVLWYKAAMDTNSKTSSSKH</sequence>
<dbReference type="CDD" id="cd17535">
    <property type="entry name" value="REC_NarL-like"/>
    <property type="match status" value="1"/>
</dbReference>
<dbReference type="SUPFAM" id="SSF52172">
    <property type="entry name" value="CheY-like"/>
    <property type="match status" value="1"/>
</dbReference>
<dbReference type="KEGG" id="bii:BINDI_0598"/>
<dbReference type="HOGENOM" id="CLU_000445_90_10_11"/>
<keyword evidence="8" id="KW-0378">Hydrolase</keyword>
<keyword evidence="1 5" id="KW-0597">Phosphoprotein</keyword>
<dbReference type="InterPro" id="IPR011006">
    <property type="entry name" value="CheY-like_superfamily"/>
</dbReference>
<evidence type="ECO:0000313" key="8">
    <source>
        <dbReference type="EMBL" id="AIC91874.1"/>
    </source>
</evidence>
<dbReference type="PRINTS" id="PR00038">
    <property type="entry name" value="HTHLUXR"/>
</dbReference>
<dbReference type="Gene3D" id="3.40.50.2300">
    <property type="match status" value="1"/>
</dbReference>
<dbReference type="CDD" id="cd06170">
    <property type="entry name" value="LuxR_C_like"/>
    <property type="match status" value="1"/>
</dbReference>
<protein>
    <submittedName>
        <fullName evidence="8">Two-component system response regulator</fullName>
        <ecNumber evidence="8">3.1.1.61</ecNumber>
    </submittedName>
</protein>
<dbReference type="PROSITE" id="PS50043">
    <property type="entry name" value="HTH_LUXR_2"/>
    <property type="match status" value="1"/>
</dbReference>
<dbReference type="AlphaFoldDB" id="A0A087VU71"/>
<dbReference type="InterPro" id="IPR058245">
    <property type="entry name" value="NreC/VraR/RcsB-like_REC"/>
</dbReference>
<keyword evidence="9" id="KW-1185">Reference proteome</keyword>
<dbReference type="EMBL" id="CP006018">
    <property type="protein sequence ID" value="AIC91874.1"/>
    <property type="molecule type" value="Genomic_DNA"/>
</dbReference>
<accession>A0A087VU71</accession>
<proteinExistence type="predicted"/>
<dbReference type="OrthoDB" id="9808843at2"/>